<accession>A0AA88HKL0</accession>
<dbReference type="InterPro" id="IPR008591">
    <property type="entry name" value="GINS_Sld5"/>
</dbReference>
<dbReference type="CDD" id="cd21692">
    <property type="entry name" value="GINS_B_Sld5"/>
    <property type="match status" value="1"/>
</dbReference>
<dbReference type="CDD" id="cd11711">
    <property type="entry name" value="GINS_A_Sld5"/>
    <property type="match status" value="1"/>
</dbReference>
<dbReference type="PANTHER" id="PTHR21206:SF0">
    <property type="entry name" value="DNA REPLICATION COMPLEX GINS PROTEIN SLD5"/>
    <property type="match status" value="1"/>
</dbReference>
<dbReference type="GO" id="GO:0006261">
    <property type="term" value="P:DNA-templated DNA replication"/>
    <property type="evidence" value="ECO:0007669"/>
    <property type="project" value="InterPro"/>
</dbReference>
<sequence>MNLDESLVEAEEDENLLSSAEILQQLNEAWLNETLCPELLEPRSELVDCVLAHVSNATENLPKIPKTDFGLPLYKLEVERLKYVVTSYLRCRIQKIQRHSFFINSLIEKRRSTDSPLVTPEEAKFLQDYISTTKEHFDVLALRRFPPNISTLKPSEVNVSFQMGQSVFIRVLKDSPNVLVEDPGSSMDIDVELREGSRHLLPYKHIADLVKSRNVALL</sequence>
<dbReference type="Pfam" id="PF05916">
    <property type="entry name" value="Sld5"/>
    <property type="match status" value="1"/>
</dbReference>
<evidence type="ECO:0000256" key="2">
    <source>
        <dbReference type="ARBA" id="ARBA00008187"/>
    </source>
</evidence>
<evidence type="ECO:0000259" key="7">
    <source>
        <dbReference type="Pfam" id="PF05916"/>
    </source>
</evidence>
<dbReference type="EMBL" id="JAVRJZ010000019">
    <property type="protein sequence ID" value="KAK2707416.1"/>
    <property type="molecule type" value="Genomic_DNA"/>
</dbReference>
<gene>
    <name evidence="9" type="ORF">QYM36_015195</name>
</gene>
<dbReference type="AlphaFoldDB" id="A0AA88HKL0"/>
<dbReference type="Proteomes" id="UP001187531">
    <property type="component" value="Unassembled WGS sequence"/>
</dbReference>
<evidence type="ECO:0000256" key="4">
    <source>
        <dbReference type="ARBA" id="ARBA00022705"/>
    </source>
</evidence>
<name>A0AA88HKL0_ARTSF</name>
<feature type="domain" description="DNA replication complex GINS protein SLD5 C-terminal" evidence="8">
    <location>
        <begin position="164"/>
        <end position="217"/>
    </location>
</feature>
<dbReference type="InterPro" id="IPR036224">
    <property type="entry name" value="GINS_bundle-like_dom_sf"/>
</dbReference>
<evidence type="ECO:0000256" key="1">
    <source>
        <dbReference type="ARBA" id="ARBA00004123"/>
    </source>
</evidence>
<dbReference type="Pfam" id="PF16922">
    <property type="entry name" value="SLD5_C"/>
    <property type="match status" value="1"/>
</dbReference>
<evidence type="ECO:0000313" key="9">
    <source>
        <dbReference type="EMBL" id="KAK2707416.1"/>
    </source>
</evidence>
<keyword evidence="4 6" id="KW-0235">DNA replication</keyword>
<dbReference type="PIRSF" id="PIRSF007764">
    <property type="entry name" value="Sld5"/>
    <property type="match status" value="1"/>
</dbReference>
<dbReference type="Gene3D" id="3.40.5.60">
    <property type="match status" value="1"/>
</dbReference>
<feature type="domain" description="GINS subunit" evidence="7">
    <location>
        <begin position="70"/>
        <end position="137"/>
    </location>
</feature>
<dbReference type="GO" id="GO:0000811">
    <property type="term" value="C:GINS complex"/>
    <property type="evidence" value="ECO:0007669"/>
    <property type="project" value="UniProtKB-UniRule"/>
</dbReference>
<comment type="function">
    <text evidence="6">The GINS complex plays an essential role in the initiation of DNA replication.</text>
</comment>
<keyword evidence="10" id="KW-1185">Reference proteome</keyword>
<evidence type="ECO:0000256" key="5">
    <source>
        <dbReference type="ARBA" id="ARBA00023242"/>
    </source>
</evidence>
<evidence type="ECO:0000256" key="6">
    <source>
        <dbReference type="PIRNR" id="PIRNR007764"/>
    </source>
</evidence>
<dbReference type="InterPro" id="IPR031633">
    <property type="entry name" value="SLD5_C"/>
</dbReference>
<keyword evidence="5 6" id="KW-0539">Nucleus</keyword>
<dbReference type="InterPro" id="IPR038749">
    <property type="entry name" value="Sld5_GINS_A"/>
</dbReference>
<dbReference type="GO" id="GO:0000727">
    <property type="term" value="P:double-strand break repair via break-induced replication"/>
    <property type="evidence" value="ECO:0007669"/>
    <property type="project" value="TreeGrafter"/>
</dbReference>
<evidence type="ECO:0000313" key="10">
    <source>
        <dbReference type="Proteomes" id="UP001187531"/>
    </source>
</evidence>
<dbReference type="Gene3D" id="1.20.58.1030">
    <property type="match status" value="1"/>
</dbReference>
<dbReference type="SUPFAM" id="SSF160059">
    <property type="entry name" value="PriA/YqbF domain"/>
    <property type="match status" value="1"/>
</dbReference>
<comment type="similarity">
    <text evidence="2 6">Belongs to the GINS4/SLD5 family.</text>
</comment>
<evidence type="ECO:0000256" key="3">
    <source>
        <dbReference type="ARBA" id="ARBA00014804"/>
    </source>
</evidence>
<dbReference type="InterPro" id="IPR021151">
    <property type="entry name" value="GINS_A"/>
</dbReference>
<comment type="caution">
    <text evidence="9">The sequence shown here is derived from an EMBL/GenBank/DDBJ whole genome shotgun (WGS) entry which is preliminary data.</text>
</comment>
<dbReference type="PANTHER" id="PTHR21206">
    <property type="entry name" value="SLD5 PROTEIN"/>
    <property type="match status" value="1"/>
</dbReference>
<proteinExistence type="inferred from homology"/>
<comment type="subcellular location">
    <subcellularLocation>
        <location evidence="1 6">Nucleus</location>
    </subcellularLocation>
</comment>
<organism evidence="9 10">
    <name type="scientific">Artemia franciscana</name>
    <name type="common">Brine shrimp</name>
    <name type="synonym">Artemia sanfranciscana</name>
    <dbReference type="NCBI Taxonomy" id="6661"/>
    <lineage>
        <taxon>Eukaryota</taxon>
        <taxon>Metazoa</taxon>
        <taxon>Ecdysozoa</taxon>
        <taxon>Arthropoda</taxon>
        <taxon>Crustacea</taxon>
        <taxon>Branchiopoda</taxon>
        <taxon>Anostraca</taxon>
        <taxon>Artemiidae</taxon>
        <taxon>Artemia</taxon>
    </lineage>
</organism>
<protein>
    <recommendedName>
        <fullName evidence="3 6">DNA replication complex GINS protein SLD5</fullName>
    </recommendedName>
</protein>
<evidence type="ECO:0000259" key="8">
    <source>
        <dbReference type="Pfam" id="PF16922"/>
    </source>
</evidence>
<dbReference type="SUPFAM" id="SSF158573">
    <property type="entry name" value="GINS helical bundle-like"/>
    <property type="match status" value="1"/>
</dbReference>
<reference evidence="9" key="1">
    <citation type="submission" date="2023-07" db="EMBL/GenBank/DDBJ databases">
        <title>Chromosome-level genome assembly of Artemia franciscana.</title>
        <authorList>
            <person name="Jo E."/>
        </authorList>
    </citation>
    <scope>NUCLEOTIDE SEQUENCE</scope>
    <source>
        <tissue evidence="9">Whole body</tissue>
    </source>
</reference>